<evidence type="ECO:0000313" key="2">
    <source>
        <dbReference type="Proteomes" id="UP000650533"/>
    </source>
</evidence>
<dbReference type="EMBL" id="CP059660">
    <property type="protein sequence ID" value="QRW18532.1"/>
    <property type="molecule type" value="Genomic_DNA"/>
</dbReference>
<evidence type="ECO:0000313" key="1">
    <source>
        <dbReference type="EMBL" id="QRW18532.1"/>
    </source>
</evidence>
<reference evidence="1" key="1">
    <citation type="submission" date="2020-05" db="EMBL/GenBank/DDBJ databases">
        <title>Evolutionary and genomic comparisons of hybrid uninucleate and nonhybrid Rhizoctonia fungi.</title>
        <authorList>
            <person name="Li C."/>
            <person name="Chen X."/>
        </authorList>
    </citation>
    <scope>NUCLEOTIDE SEQUENCE</scope>
    <source>
        <strain evidence="1">AG-1 IA</strain>
    </source>
</reference>
<dbReference type="KEGG" id="rsx:RhiXN_03456"/>
<dbReference type="Proteomes" id="UP000650533">
    <property type="component" value="Chromosome 3"/>
</dbReference>
<dbReference type="RefSeq" id="XP_043178769.1">
    <property type="nucleotide sequence ID" value="XM_043323273.1"/>
</dbReference>
<accession>A0A8H8NTN1</accession>
<sequence>MSVLSTLARQQSTFTNLIKDIIDTTELINNDIDGESDNSNETTYTSNKRAPRVPVDLDNLSLQERLDGFCFTKSKVDRMIVALDIPIRIRCENRVSKPANVALPILLQQLAYPARYVNIYHAYRWEKSQFSWVTRALALYLYYWWSHILYFDPQQLNQAKLAAYAAAVYDKGAVLHNVWGFVNGNLWQTAQPVCNQQMLYNGWKQIHALKFHSVCTPDVVTTL</sequence>
<dbReference type="GeneID" id="67025736"/>
<proteinExistence type="predicted"/>
<gene>
    <name evidence="1" type="ORF">RhiXN_03456</name>
</gene>
<protein>
    <submittedName>
        <fullName evidence="1">Uncharacterized protein</fullName>
    </submittedName>
</protein>
<name>A0A8H8NTN1_9AGAM</name>
<organism evidence="1 2">
    <name type="scientific">Rhizoctonia solani</name>
    <dbReference type="NCBI Taxonomy" id="456999"/>
    <lineage>
        <taxon>Eukaryota</taxon>
        <taxon>Fungi</taxon>
        <taxon>Dikarya</taxon>
        <taxon>Basidiomycota</taxon>
        <taxon>Agaricomycotina</taxon>
        <taxon>Agaricomycetes</taxon>
        <taxon>Cantharellales</taxon>
        <taxon>Ceratobasidiaceae</taxon>
        <taxon>Rhizoctonia</taxon>
    </lineage>
</organism>
<dbReference type="AlphaFoldDB" id="A0A8H8NTN1"/>